<dbReference type="GeneID" id="70134730"/>
<dbReference type="PANTHER" id="PTHR28094">
    <property type="entry name" value="MEIOTICALLY UP-REGULATED GENE 113 PROTEIN"/>
    <property type="match status" value="1"/>
</dbReference>
<feature type="compositionally biased region" description="Polar residues" evidence="1">
    <location>
        <begin position="138"/>
        <end position="154"/>
    </location>
</feature>
<organism evidence="3 4">
    <name type="scientific">Truncatella angustata</name>
    <dbReference type="NCBI Taxonomy" id="152316"/>
    <lineage>
        <taxon>Eukaryota</taxon>
        <taxon>Fungi</taxon>
        <taxon>Dikarya</taxon>
        <taxon>Ascomycota</taxon>
        <taxon>Pezizomycotina</taxon>
        <taxon>Sordariomycetes</taxon>
        <taxon>Xylariomycetidae</taxon>
        <taxon>Amphisphaeriales</taxon>
        <taxon>Sporocadaceae</taxon>
        <taxon>Truncatella</taxon>
    </lineage>
</organism>
<name>A0A9P8USI1_9PEZI</name>
<gene>
    <name evidence="3" type="ORF">BKA67DRAFT_644115</name>
</gene>
<evidence type="ECO:0000313" key="3">
    <source>
        <dbReference type="EMBL" id="KAH6658255.1"/>
    </source>
</evidence>
<dbReference type="RefSeq" id="XP_045962489.1">
    <property type="nucleotide sequence ID" value="XM_046105839.1"/>
</dbReference>
<evidence type="ECO:0000313" key="4">
    <source>
        <dbReference type="Proteomes" id="UP000758603"/>
    </source>
</evidence>
<protein>
    <recommendedName>
        <fullName evidence="2">Bacteriophage T5 Orf172 DNA-binding domain-containing protein</fullName>
    </recommendedName>
</protein>
<reference evidence="3" key="1">
    <citation type="journal article" date="2021" name="Nat. Commun.">
        <title>Genetic determinants of endophytism in the Arabidopsis root mycobiome.</title>
        <authorList>
            <person name="Mesny F."/>
            <person name="Miyauchi S."/>
            <person name="Thiergart T."/>
            <person name="Pickel B."/>
            <person name="Atanasova L."/>
            <person name="Karlsson M."/>
            <person name="Huettel B."/>
            <person name="Barry K.W."/>
            <person name="Haridas S."/>
            <person name="Chen C."/>
            <person name="Bauer D."/>
            <person name="Andreopoulos W."/>
            <person name="Pangilinan J."/>
            <person name="LaButti K."/>
            <person name="Riley R."/>
            <person name="Lipzen A."/>
            <person name="Clum A."/>
            <person name="Drula E."/>
            <person name="Henrissat B."/>
            <person name="Kohler A."/>
            <person name="Grigoriev I.V."/>
            <person name="Martin F.M."/>
            <person name="Hacquard S."/>
        </authorList>
    </citation>
    <scope>NUCLEOTIDE SEQUENCE</scope>
    <source>
        <strain evidence="3">MPI-SDFR-AT-0073</strain>
    </source>
</reference>
<feature type="domain" description="Bacteriophage T5 Orf172 DNA-binding" evidence="2">
    <location>
        <begin position="299"/>
        <end position="390"/>
    </location>
</feature>
<dbReference type="Pfam" id="PF10544">
    <property type="entry name" value="T5orf172"/>
    <property type="match status" value="1"/>
</dbReference>
<evidence type="ECO:0000259" key="2">
    <source>
        <dbReference type="SMART" id="SM00974"/>
    </source>
</evidence>
<keyword evidence="4" id="KW-1185">Reference proteome</keyword>
<dbReference type="OrthoDB" id="4740599at2759"/>
<feature type="region of interest" description="Disordered" evidence="1">
    <location>
        <begin position="113"/>
        <end position="157"/>
    </location>
</feature>
<comment type="caution">
    <text evidence="3">The sequence shown here is derived from an EMBL/GenBank/DDBJ whole genome shotgun (WGS) entry which is preliminary data.</text>
</comment>
<evidence type="ECO:0000256" key="1">
    <source>
        <dbReference type="SAM" id="MobiDB-lite"/>
    </source>
</evidence>
<accession>A0A9P8USI1</accession>
<dbReference type="EMBL" id="JAGPXC010000002">
    <property type="protein sequence ID" value="KAH6658255.1"/>
    <property type="molecule type" value="Genomic_DNA"/>
</dbReference>
<dbReference type="Proteomes" id="UP000758603">
    <property type="component" value="Unassembled WGS sequence"/>
</dbReference>
<sequence>MDTAHKQNAVLSLVWGFLHPANTKALTEYSTCMGWVKSKDSERSCARSIGKSRRKHALEKYNFLSSIKSMPLDGEGLASVESFLKSRHCHDHVGEVIARFMTWKTDHHSAIGRGNIDCESQPSSLEQKRSSVDGELDSPSSGTYQQASPSTSPTGVVYSIEDDTISDVFSELTMSPGQESSISFSDTSFASTAFTTPDATPMSSEEFPLPIEPASRPETPCPIPESLPNDSITEQDLEHNSDVQELLAQEDGKGPGMRDGLIRRMKTQKRGKLPLLIAIEHDWTKQDHEKGVVYIFKHKKEPALIKIGWTRADSQARHGQRGNCYAIDTTPHWESEQAFVGAYRVEQLVQKQLIEHNLLNHEYKCPHCEGRHQEWFRCDPEDAKALIKLWTEFVCGNFYDTGFDIKGNRYGRLSQKGRDFMDSICNVTPDDLQRRIRAKATGVSRLVGEEVEGVVNKPLSLQNGLEFDSTTISATVTGNSPEEDDEVREDHFQQEALAEEKRGKKYHFKQFGKITLDEIKYATESLREKLNSAWLRSCVVIEELRQGQYPNMDETVQKFYGVFYANELNKIDEESVARAQGPRVKTWNFQRWRKSL</sequence>
<dbReference type="AlphaFoldDB" id="A0A9P8USI1"/>
<dbReference type="InterPro" id="IPR053006">
    <property type="entry name" value="Meiosis_regulatory"/>
</dbReference>
<dbReference type="PANTHER" id="PTHR28094:SF1">
    <property type="entry name" value="MEIOTICALLY UP-REGULATED GENE 113 PROTEIN"/>
    <property type="match status" value="1"/>
</dbReference>
<proteinExistence type="predicted"/>
<dbReference type="SMART" id="SM00974">
    <property type="entry name" value="T5orf172"/>
    <property type="match status" value="1"/>
</dbReference>
<dbReference type="InterPro" id="IPR018306">
    <property type="entry name" value="Phage_T5_Orf172_DNA-bd"/>
</dbReference>